<keyword evidence="1" id="KW-0812">Transmembrane</keyword>
<protein>
    <submittedName>
        <fullName evidence="2">Uncharacterized protein</fullName>
    </submittedName>
</protein>
<gene>
    <name evidence="2" type="ORF">PPYR_13342</name>
</gene>
<evidence type="ECO:0000313" key="3">
    <source>
        <dbReference type="Proteomes" id="UP000327044"/>
    </source>
</evidence>
<keyword evidence="1" id="KW-1133">Transmembrane helix</keyword>
<name>A0A5N4A8S9_PHOPY</name>
<dbReference type="EMBL" id="VVIM01000009">
    <property type="protein sequence ID" value="KAB0793722.1"/>
    <property type="molecule type" value="Genomic_DNA"/>
</dbReference>
<dbReference type="InParanoid" id="A0A5N4A8S9"/>
<organism evidence="2 3">
    <name type="scientific">Photinus pyralis</name>
    <name type="common">Common eastern firefly</name>
    <name type="synonym">Lampyris pyralis</name>
    <dbReference type="NCBI Taxonomy" id="7054"/>
    <lineage>
        <taxon>Eukaryota</taxon>
        <taxon>Metazoa</taxon>
        <taxon>Ecdysozoa</taxon>
        <taxon>Arthropoda</taxon>
        <taxon>Hexapoda</taxon>
        <taxon>Insecta</taxon>
        <taxon>Pterygota</taxon>
        <taxon>Neoptera</taxon>
        <taxon>Endopterygota</taxon>
        <taxon>Coleoptera</taxon>
        <taxon>Polyphaga</taxon>
        <taxon>Elateriformia</taxon>
        <taxon>Elateroidea</taxon>
        <taxon>Lampyridae</taxon>
        <taxon>Lampyrinae</taxon>
        <taxon>Photinus</taxon>
    </lineage>
</organism>
<proteinExistence type="predicted"/>
<keyword evidence="1" id="KW-0472">Membrane</keyword>
<dbReference type="Proteomes" id="UP000327044">
    <property type="component" value="Unassembled WGS sequence"/>
</dbReference>
<keyword evidence="3" id="KW-1185">Reference proteome</keyword>
<reference evidence="2 3" key="1">
    <citation type="journal article" date="2018" name="Elife">
        <title>Firefly genomes illuminate parallel origins of bioluminescence in beetles.</title>
        <authorList>
            <person name="Fallon T.R."/>
            <person name="Lower S.E."/>
            <person name="Chang C.H."/>
            <person name="Bessho-Uehara M."/>
            <person name="Martin G.J."/>
            <person name="Bewick A.J."/>
            <person name="Behringer M."/>
            <person name="Debat H.J."/>
            <person name="Wong I."/>
            <person name="Day J.C."/>
            <person name="Suvorov A."/>
            <person name="Silva C.J."/>
            <person name="Stanger-Hall K.F."/>
            <person name="Hall D.W."/>
            <person name="Schmitz R.J."/>
            <person name="Nelson D.R."/>
            <person name="Lewis S.M."/>
            <person name="Shigenobu S."/>
            <person name="Bybee S.M."/>
            <person name="Larracuente A.M."/>
            <person name="Oba Y."/>
            <person name="Weng J.K."/>
        </authorList>
    </citation>
    <scope>NUCLEOTIDE SEQUENCE [LARGE SCALE GENOMIC DNA]</scope>
    <source>
        <strain evidence="2">1611_PpyrPB1</strain>
        <tissue evidence="2">Whole body</tissue>
    </source>
</reference>
<feature type="transmembrane region" description="Helical" evidence="1">
    <location>
        <begin position="83"/>
        <end position="108"/>
    </location>
</feature>
<dbReference type="AlphaFoldDB" id="A0A5N4A8S9"/>
<dbReference type="OrthoDB" id="6707744at2759"/>
<comment type="caution">
    <text evidence="2">The sequence shown here is derived from an EMBL/GenBank/DDBJ whole genome shotgun (WGS) entry which is preliminary data.</text>
</comment>
<evidence type="ECO:0000256" key="1">
    <source>
        <dbReference type="SAM" id="Phobius"/>
    </source>
</evidence>
<evidence type="ECO:0000313" key="2">
    <source>
        <dbReference type="EMBL" id="KAB0793722.1"/>
    </source>
</evidence>
<feature type="transmembrane region" description="Helical" evidence="1">
    <location>
        <begin position="120"/>
        <end position="143"/>
    </location>
</feature>
<accession>A0A5N4A8S9</accession>
<sequence length="164" mass="18535">MNCYENKTADNSPVLEKPAKKGSLYGGLKFMCLWLVSSLITTAYTNTSTRISALWLIFNTSDTFLMLLSTMLLGYGLNTENPYVVLPWIAVSGWNMYHLELNGFLNFYNIFTKAKYASRLGSLTCGIMFLTIVTKAVLIIRVASLGAKMWYQNKLQQDTLKKNN</sequence>
<feature type="transmembrane region" description="Helical" evidence="1">
    <location>
        <begin position="56"/>
        <end position="77"/>
    </location>
</feature>